<evidence type="ECO:0000259" key="2">
    <source>
        <dbReference type="Pfam" id="PF07510"/>
    </source>
</evidence>
<dbReference type="AlphaFoldDB" id="A0A1V1PHJ6"/>
<evidence type="ECO:0008006" key="5">
    <source>
        <dbReference type="Google" id="ProtNLM"/>
    </source>
</evidence>
<dbReference type="InterPro" id="IPR011089">
    <property type="entry name" value="GmrSD_C"/>
</dbReference>
<gene>
    <name evidence="3" type="ORF">OMM_00294</name>
</gene>
<dbReference type="Pfam" id="PF03235">
    <property type="entry name" value="GmrSD_N"/>
    <property type="match status" value="1"/>
</dbReference>
<name>A0A1V1PHJ6_9BACT</name>
<dbReference type="Proteomes" id="UP000189670">
    <property type="component" value="Unassembled WGS sequence"/>
</dbReference>
<protein>
    <recommendedName>
        <fullName evidence="5">DUF262 domain-containing protein</fullName>
    </recommendedName>
</protein>
<evidence type="ECO:0000313" key="4">
    <source>
        <dbReference type="Proteomes" id="UP000189670"/>
    </source>
</evidence>
<dbReference type="PANTHER" id="PTHR35149">
    <property type="entry name" value="SLL5132 PROTEIN"/>
    <property type="match status" value="1"/>
</dbReference>
<accession>A0A1V1PHJ6</accession>
<sequence length="540" mass="64023">MKNFMLMEPTNQTFAELLSNGSTFSVPKFQRDYAWDLMQWEDLWEDIETLAEEHYHYMGYIVLQEKGQYEFEIIDGQQRMVTMSLIILAVMRHLRNFINDNKDTRDNEERLQEISNRFIGSKDLVSLRVRSKLTLNRNNNRFYRDICSHLSPPNQRGLITTNHLLKQAFEFFYSKHTASSGAELAQFVTLLTSRMIFTKIVVHDSLNAYKIFETLNARGLRLSIPDLLKNYLFSVVTSKDDISDERLSELDESWATILAQLGEYNFTDFIRFHFNFQHNMVPKQEIFKAIRTLYNTPQIAYAYLYSLNQYASIYASLLNPYDEWWKSQSVENNKIKKYLEGFKLFAIKQPLSLLMIAFDHFSPDEFVKTLKYLYNLSVRYNIICRFSPNLQEKAYNTIALKIHNGDYKRGGHVKNSREFKQLYPDDNTFRNAFEFYKLPGRQFSRQIRFLLSDIENSFGRELNYLDTTLEHVFPCHPNQSWYEAFGEGANDIIDRFGNMVLLEKDTLGRSDFKTKKMHIQKHLLFWQKKWLNMTLGTYPI</sequence>
<feature type="domain" description="GmrSD restriction endonucleases C-terminal" evidence="2">
    <location>
        <begin position="423"/>
        <end position="519"/>
    </location>
</feature>
<reference evidence="4" key="1">
    <citation type="submission" date="2012-11" db="EMBL/GenBank/DDBJ databases">
        <authorList>
            <person name="Lucero-Rivera Y.E."/>
            <person name="Tovar-Ramirez D."/>
        </authorList>
    </citation>
    <scope>NUCLEOTIDE SEQUENCE [LARGE SCALE GENOMIC DNA]</scope>
    <source>
        <strain evidence="4">Araruama</strain>
    </source>
</reference>
<feature type="domain" description="GmrSD restriction endonucleases N-terminal" evidence="1">
    <location>
        <begin position="15"/>
        <end position="233"/>
    </location>
</feature>
<dbReference type="EMBL" id="ATBP01000011">
    <property type="protein sequence ID" value="ETR74347.1"/>
    <property type="molecule type" value="Genomic_DNA"/>
</dbReference>
<evidence type="ECO:0000259" key="1">
    <source>
        <dbReference type="Pfam" id="PF03235"/>
    </source>
</evidence>
<proteinExistence type="predicted"/>
<dbReference type="Pfam" id="PF07510">
    <property type="entry name" value="GmrSD_C"/>
    <property type="match status" value="1"/>
</dbReference>
<dbReference type="InterPro" id="IPR004919">
    <property type="entry name" value="GmrSD_N"/>
</dbReference>
<dbReference type="PANTHER" id="PTHR35149:SF2">
    <property type="entry name" value="DUF262 DOMAIN-CONTAINING PROTEIN"/>
    <property type="match status" value="1"/>
</dbReference>
<evidence type="ECO:0000313" key="3">
    <source>
        <dbReference type="EMBL" id="ETR74347.1"/>
    </source>
</evidence>
<organism evidence="3 4">
    <name type="scientific">Candidatus Magnetoglobus multicellularis str. Araruama</name>
    <dbReference type="NCBI Taxonomy" id="890399"/>
    <lineage>
        <taxon>Bacteria</taxon>
        <taxon>Pseudomonadati</taxon>
        <taxon>Thermodesulfobacteriota</taxon>
        <taxon>Desulfobacteria</taxon>
        <taxon>Desulfobacterales</taxon>
        <taxon>Desulfobacteraceae</taxon>
        <taxon>Candidatus Magnetoglobus</taxon>
    </lineage>
</organism>
<comment type="caution">
    <text evidence="3">The sequence shown here is derived from an EMBL/GenBank/DDBJ whole genome shotgun (WGS) entry which is preliminary data.</text>
</comment>